<protein>
    <submittedName>
        <fullName evidence="4">SDR family oxidoreductase</fullName>
    </submittedName>
</protein>
<dbReference type="EMBL" id="JAHCLR010000005">
    <property type="protein sequence ID" value="MBS9532881.1"/>
    <property type="molecule type" value="Genomic_DNA"/>
</dbReference>
<evidence type="ECO:0000313" key="5">
    <source>
        <dbReference type="Proteomes" id="UP001519535"/>
    </source>
</evidence>
<name>A0ABS5RHE5_9MYCO</name>
<dbReference type="PANTHER" id="PTHR42901">
    <property type="entry name" value="ALCOHOL DEHYDROGENASE"/>
    <property type="match status" value="1"/>
</dbReference>
<evidence type="ECO:0000256" key="2">
    <source>
        <dbReference type="ARBA" id="ARBA00023002"/>
    </source>
</evidence>
<proteinExistence type="inferred from homology"/>
<gene>
    <name evidence="4" type="ORF">KIH27_04675</name>
</gene>
<evidence type="ECO:0000313" key="4">
    <source>
        <dbReference type="EMBL" id="MBS9532881.1"/>
    </source>
</evidence>
<dbReference type="InterPro" id="IPR036291">
    <property type="entry name" value="NAD(P)-bd_dom_sf"/>
</dbReference>
<dbReference type="Gene3D" id="3.40.50.720">
    <property type="entry name" value="NAD(P)-binding Rossmann-like Domain"/>
    <property type="match status" value="1"/>
</dbReference>
<reference evidence="4 5" key="1">
    <citation type="submission" date="2021-05" db="EMBL/GenBank/DDBJ databases">
        <title>Mycobacterium acidophilum sp. nov., an extremely acid-tolerant member of the genus Mycobacterium.</title>
        <authorList>
            <person name="Xia J."/>
        </authorList>
    </citation>
    <scope>NUCLEOTIDE SEQUENCE [LARGE SCALE GENOMIC DNA]</scope>
    <source>
        <strain evidence="4 5">M1</strain>
    </source>
</reference>
<sequence length="261" mass="27323">MPRPYHPVTTVETMTTPQRTAVVTGASSGIGAATARTLAAQGFHVVAMARRADRLAALADEIGGTAVVGDVTDPAGITALVAACPGPVHVLVNNAGGAKGLEPVADADLEHWRWMWETNVLGTLQVTRALLDKLVDSGDGLIVTVTSIAAFEIYDGGAGYTGAKHAQSALHRTLRGELLGKPVRLTEIAPGMVDTEFSLVRFDGDAARADAVYDGLTPLTAADIAEVIGFVASRPPHVDLDQIVIRPRDQASATRAHRRTP</sequence>
<keyword evidence="2" id="KW-0560">Oxidoreductase</keyword>
<accession>A0ABS5RHE5</accession>
<dbReference type="Pfam" id="PF00106">
    <property type="entry name" value="adh_short"/>
    <property type="match status" value="1"/>
</dbReference>
<dbReference type="PRINTS" id="PR00080">
    <property type="entry name" value="SDRFAMILY"/>
</dbReference>
<comment type="similarity">
    <text evidence="1 3">Belongs to the short-chain dehydrogenases/reductases (SDR) family.</text>
</comment>
<dbReference type="Proteomes" id="UP001519535">
    <property type="component" value="Unassembled WGS sequence"/>
</dbReference>
<comment type="caution">
    <text evidence="4">The sequence shown here is derived from an EMBL/GenBank/DDBJ whole genome shotgun (WGS) entry which is preliminary data.</text>
</comment>
<organism evidence="4 5">
    <name type="scientific">Mycolicibacter acidiphilus</name>
    <dbReference type="NCBI Taxonomy" id="2835306"/>
    <lineage>
        <taxon>Bacteria</taxon>
        <taxon>Bacillati</taxon>
        <taxon>Actinomycetota</taxon>
        <taxon>Actinomycetes</taxon>
        <taxon>Mycobacteriales</taxon>
        <taxon>Mycobacteriaceae</taxon>
        <taxon>Mycolicibacter</taxon>
    </lineage>
</organism>
<dbReference type="InterPro" id="IPR002347">
    <property type="entry name" value="SDR_fam"/>
</dbReference>
<keyword evidence="5" id="KW-1185">Reference proteome</keyword>
<evidence type="ECO:0000256" key="1">
    <source>
        <dbReference type="ARBA" id="ARBA00006484"/>
    </source>
</evidence>
<dbReference type="PRINTS" id="PR00081">
    <property type="entry name" value="GDHRDH"/>
</dbReference>
<evidence type="ECO:0000256" key="3">
    <source>
        <dbReference type="RuleBase" id="RU000363"/>
    </source>
</evidence>
<dbReference type="PANTHER" id="PTHR42901:SF1">
    <property type="entry name" value="ALCOHOL DEHYDROGENASE"/>
    <property type="match status" value="1"/>
</dbReference>
<dbReference type="SUPFAM" id="SSF51735">
    <property type="entry name" value="NAD(P)-binding Rossmann-fold domains"/>
    <property type="match status" value="1"/>
</dbReference>